<dbReference type="EMBL" id="CYGY02000068">
    <property type="protein sequence ID" value="SIT49289.1"/>
    <property type="molecule type" value="Genomic_DNA"/>
</dbReference>
<keyword evidence="3" id="KW-1185">Reference proteome</keyword>
<protein>
    <recommendedName>
        <fullName evidence="4">Purine nucleoside phosphorylase</fullName>
    </recommendedName>
</protein>
<dbReference type="Pfam" id="PF13663">
    <property type="entry name" value="DUF4148"/>
    <property type="match status" value="1"/>
</dbReference>
<dbReference type="RefSeq" id="WP_087738358.1">
    <property type="nucleotide sequence ID" value="NZ_CYGY02000068.1"/>
</dbReference>
<dbReference type="OrthoDB" id="9103964at2"/>
<name>A0A1N7SPB9_9BURK</name>
<dbReference type="InterPro" id="IPR025421">
    <property type="entry name" value="DUF4148"/>
</dbReference>
<feature type="region of interest" description="Disordered" evidence="1">
    <location>
        <begin position="62"/>
        <end position="85"/>
    </location>
</feature>
<comment type="caution">
    <text evidence="2">The sequence shown here is derived from an EMBL/GenBank/DDBJ whole genome shotgun (WGS) entry which is preliminary data.</text>
</comment>
<sequence length="85" mass="9462">MRHFTFAVIITALSSPAFSQVQSDRPLTHAEVLDQIITLEKAGYQPQDKTDYPSDLQRAKSIVAHQDHSAGENVRDTEGPTQARK</sequence>
<dbReference type="AlphaFoldDB" id="A0A1N7SPB9"/>
<reference evidence="2" key="1">
    <citation type="submission" date="2016-12" db="EMBL/GenBank/DDBJ databases">
        <authorList>
            <person name="Moulin L."/>
        </authorList>
    </citation>
    <scope>NUCLEOTIDE SEQUENCE [LARGE SCALE GENOMIC DNA]</scope>
    <source>
        <strain evidence="2">STM 7183</strain>
    </source>
</reference>
<accession>A0A1N7SPB9</accession>
<proteinExistence type="predicted"/>
<evidence type="ECO:0000313" key="2">
    <source>
        <dbReference type="EMBL" id="SIT49289.1"/>
    </source>
</evidence>
<evidence type="ECO:0000256" key="1">
    <source>
        <dbReference type="SAM" id="MobiDB-lite"/>
    </source>
</evidence>
<dbReference type="Proteomes" id="UP000195569">
    <property type="component" value="Unassembled WGS sequence"/>
</dbReference>
<evidence type="ECO:0000313" key="3">
    <source>
        <dbReference type="Proteomes" id="UP000195569"/>
    </source>
</evidence>
<evidence type="ECO:0008006" key="4">
    <source>
        <dbReference type="Google" id="ProtNLM"/>
    </source>
</evidence>
<organism evidence="2 3">
    <name type="scientific">Paraburkholderia piptadeniae</name>
    <dbReference type="NCBI Taxonomy" id="1701573"/>
    <lineage>
        <taxon>Bacteria</taxon>
        <taxon>Pseudomonadati</taxon>
        <taxon>Pseudomonadota</taxon>
        <taxon>Betaproteobacteria</taxon>
        <taxon>Burkholderiales</taxon>
        <taxon>Burkholderiaceae</taxon>
        <taxon>Paraburkholderia</taxon>
    </lineage>
</organism>
<gene>
    <name evidence="2" type="ORF">BN2476_680053</name>
</gene>
<feature type="compositionally biased region" description="Basic and acidic residues" evidence="1">
    <location>
        <begin position="65"/>
        <end position="78"/>
    </location>
</feature>